<dbReference type="Proteomes" id="UP000664534">
    <property type="component" value="Unassembled WGS sequence"/>
</dbReference>
<keyword evidence="1" id="KW-0472">Membrane</keyword>
<gene>
    <name evidence="2" type="ORF">IMSHALPRED_005790</name>
</gene>
<evidence type="ECO:0000256" key="1">
    <source>
        <dbReference type="SAM" id="Phobius"/>
    </source>
</evidence>
<sequence length="189" mass="20930">MSVIRNFLRRLNHSSGGQSNLLGIRILQLLLGLVGIILWAILFALYRQWMPKTREAGVYVLHGEWKPPSGFDKSVTFMLALVDPVIASFCWTLAGIFRPAIAASLLRNEYQILIELLRSTVLLACGIVAFWCIDAIVLQYLIACTESSVTIEPPSPDEDHAGASSQSEQHMGVLRGVRFLALVSVYLMA</sequence>
<keyword evidence="1" id="KW-0812">Transmembrane</keyword>
<organism evidence="2 3">
    <name type="scientific">Imshaugia aleurites</name>
    <dbReference type="NCBI Taxonomy" id="172621"/>
    <lineage>
        <taxon>Eukaryota</taxon>
        <taxon>Fungi</taxon>
        <taxon>Dikarya</taxon>
        <taxon>Ascomycota</taxon>
        <taxon>Pezizomycotina</taxon>
        <taxon>Lecanoromycetes</taxon>
        <taxon>OSLEUM clade</taxon>
        <taxon>Lecanoromycetidae</taxon>
        <taxon>Lecanorales</taxon>
        <taxon>Lecanorineae</taxon>
        <taxon>Parmeliaceae</taxon>
        <taxon>Imshaugia</taxon>
    </lineage>
</organism>
<proteinExistence type="predicted"/>
<feature type="transmembrane region" description="Helical" evidence="1">
    <location>
        <begin position="21"/>
        <end position="46"/>
    </location>
</feature>
<comment type="caution">
    <text evidence="2">The sequence shown here is derived from an EMBL/GenBank/DDBJ whole genome shotgun (WGS) entry which is preliminary data.</text>
</comment>
<evidence type="ECO:0000313" key="2">
    <source>
        <dbReference type="EMBL" id="CAF9922900.1"/>
    </source>
</evidence>
<evidence type="ECO:0000313" key="3">
    <source>
        <dbReference type="Proteomes" id="UP000664534"/>
    </source>
</evidence>
<dbReference type="AlphaFoldDB" id="A0A8H3IJ80"/>
<accession>A0A8H3IJ80</accession>
<dbReference type="EMBL" id="CAJPDT010000032">
    <property type="protein sequence ID" value="CAF9922900.1"/>
    <property type="molecule type" value="Genomic_DNA"/>
</dbReference>
<feature type="transmembrane region" description="Helical" evidence="1">
    <location>
        <begin position="75"/>
        <end position="101"/>
    </location>
</feature>
<name>A0A8H3IJ80_9LECA</name>
<feature type="transmembrane region" description="Helical" evidence="1">
    <location>
        <begin position="121"/>
        <end position="142"/>
    </location>
</feature>
<reference evidence="2" key="1">
    <citation type="submission" date="2021-03" db="EMBL/GenBank/DDBJ databases">
        <authorList>
            <person name="Tagirdzhanova G."/>
        </authorList>
    </citation>
    <scope>NUCLEOTIDE SEQUENCE</scope>
</reference>
<keyword evidence="3" id="KW-1185">Reference proteome</keyword>
<dbReference type="OrthoDB" id="10559052at2759"/>
<protein>
    <submittedName>
        <fullName evidence="2">Uncharacterized protein</fullName>
    </submittedName>
</protein>
<keyword evidence="1" id="KW-1133">Transmembrane helix</keyword>